<name>A0A8H5BTT0_9AGAR</name>
<gene>
    <name evidence="1" type="ORF">D9619_013324</name>
</gene>
<sequence length="370" mass="41829">MSSNPNIDYAHRVPPELFQPIIQSIRSQADLAAIALCCKDFSSDAQAQLFKNPFAGERSARAHCRFLDAVILSPHRLALHVRSYCQVTPQFTQSGISQYRRENNPDYDRLIEQTRVGLPLMKNLKHLEYRPFSRSSMDAAGIVLQQCTFAHLESLDWWCQGAERYLVEKVFPAHPKLKHLGVVWVSGVTAQTVVPSHLLRRLDSLRGGWSTFTAFMPGRNVTRLPWKRRSVHNEVMILGPERLGEELVRVRYLAYDFPGPEMIFTLRALPDLEELELFVTSSGNAKSQLNSINVLKKLTALVITARDGFPVDEYLEEETHREIAAIAFAVSSTLEYIDIDSGDAVYSRYRAVRKNLSGVGSSISIIKVEL</sequence>
<dbReference type="EMBL" id="JAACJJ010000004">
    <property type="protein sequence ID" value="KAF5328403.1"/>
    <property type="molecule type" value="Genomic_DNA"/>
</dbReference>
<evidence type="ECO:0000313" key="1">
    <source>
        <dbReference type="EMBL" id="KAF5328403.1"/>
    </source>
</evidence>
<organism evidence="1 2">
    <name type="scientific">Psilocybe cf. subviscida</name>
    <dbReference type="NCBI Taxonomy" id="2480587"/>
    <lineage>
        <taxon>Eukaryota</taxon>
        <taxon>Fungi</taxon>
        <taxon>Dikarya</taxon>
        <taxon>Basidiomycota</taxon>
        <taxon>Agaricomycotina</taxon>
        <taxon>Agaricomycetes</taxon>
        <taxon>Agaricomycetidae</taxon>
        <taxon>Agaricales</taxon>
        <taxon>Agaricineae</taxon>
        <taxon>Strophariaceae</taxon>
        <taxon>Psilocybe</taxon>
    </lineage>
</organism>
<accession>A0A8H5BTT0</accession>
<protein>
    <submittedName>
        <fullName evidence="1">Uncharacterized protein</fullName>
    </submittedName>
</protein>
<evidence type="ECO:0000313" key="2">
    <source>
        <dbReference type="Proteomes" id="UP000567179"/>
    </source>
</evidence>
<keyword evidence="2" id="KW-1185">Reference proteome</keyword>
<comment type="caution">
    <text evidence="1">The sequence shown here is derived from an EMBL/GenBank/DDBJ whole genome shotgun (WGS) entry which is preliminary data.</text>
</comment>
<dbReference type="OrthoDB" id="2980971at2759"/>
<dbReference type="Proteomes" id="UP000567179">
    <property type="component" value="Unassembled WGS sequence"/>
</dbReference>
<dbReference type="AlphaFoldDB" id="A0A8H5BTT0"/>
<reference evidence="1 2" key="1">
    <citation type="journal article" date="2020" name="ISME J.">
        <title>Uncovering the hidden diversity of litter-decomposition mechanisms in mushroom-forming fungi.</title>
        <authorList>
            <person name="Floudas D."/>
            <person name="Bentzer J."/>
            <person name="Ahren D."/>
            <person name="Johansson T."/>
            <person name="Persson P."/>
            <person name="Tunlid A."/>
        </authorList>
    </citation>
    <scope>NUCLEOTIDE SEQUENCE [LARGE SCALE GENOMIC DNA]</scope>
    <source>
        <strain evidence="1 2">CBS 101986</strain>
    </source>
</reference>
<proteinExistence type="predicted"/>